<dbReference type="Proteomes" id="UP000321157">
    <property type="component" value="Unassembled WGS sequence"/>
</dbReference>
<feature type="signal peptide" evidence="1">
    <location>
        <begin position="1"/>
        <end position="29"/>
    </location>
</feature>
<dbReference type="PROSITE" id="PS51257">
    <property type="entry name" value="PROKAR_LIPOPROTEIN"/>
    <property type="match status" value="1"/>
</dbReference>
<dbReference type="RefSeq" id="WP_170230381.1">
    <property type="nucleotide sequence ID" value="NZ_BJXX01000189.1"/>
</dbReference>
<accession>A0A511VDG6</accession>
<dbReference type="SUPFAM" id="SSF53850">
    <property type="entry name" value="Periplasmic binding protein-like II"/>
    <property type="match status" value="1"/>
</dbReference>
<name>A0A511VDG6_9BACL</name>
<gene>
    <name evidence="2" type="ORF">ADA01nite_39310</name>
</gene>
<dbReference type="Gene3D" id="3.40.190.10">
    <property type="entry name" value="Periplasmic binding protein-like II"/>
    <property type="match status" value="2"/>
</dbReference>
<comment type="caution">
    <text evidence="2">The sequence shown here is derived from an EMBL/GenBank/DDBJ whole genome shotgun (WGS) entry which is preliminary data.</text>
</comment>
<sequence length="355" mass="38576">MIKKRCIPMMCLALVVGMLLSGCSPTASTSAGQGKEAGEAGKVKITMAQGGDGLIWLASYVAHEKKLFEAEGLEVETVKMDGGSKATQAVIAGEAVAQAQSTIHSLKAVSEENDLISVAVLNKEFPVFSAISNEAAQKAGITKDMAVEEQIKRLKGLKIGISSPGSSTDLLIRFLLKKVGLNPDTDVTLTPFGKGDALLAALEKGAIDVFLYPSPYAEMAEAKGKGMVIINPNKVKELQGFAYLTLQVNKKFIEENPETVKKLVRAYAKASAFIREDEKGTKEIIKKQFPALDEKVVDLSYQNNIAAYPKDTEEMLMTPQQFSQNLEWLNMTEKKPVQLNQEQVVNQSFIEKTAK</sequence>
<dbReference type="Pfam" id="PF13379">
    <property type="entry name" value="NMT1_2"/>
    <property type="match status" value="1"/>
</dbReference>
<protein>
    <recommendedName>
        <fullName evidence="4">ABC transporter substrate-binding protein</fullName>
    </recommendedName>
</protein>
<proteinExistence type="predicted"/>
<evidence type="ECO:0008006" key="4">
    <source>
        <dbReference type="Google" id="ProtNLM"/>
    </source>
</evidence>
<dbReference type="PANTHER" id="PTHR30024:SF42">
    <property type="entry name" value="ALIPHATIC SULFONATES-BINDING PROTEIN-RELATED"/>
    <property type="match status" value="1"/>
</dbReference>
<dbReference type="PANTHER" id="PTHR30024">
    <property type="entry name" value="ALIPHATIC SULFONATES-BINDING PROTEIN-RELATED"/>
    <property type="match status" value="1"/>
</dbReference>
<dbReference type="EMBL" id="BJXX01000189">
    <property type="protein sequence ID" value="GEN36471.1"/>
    <property type="molecule type" value="Genomic_DNA"/>
</dbReference>
<organism evidence="2 3">
    <name type="scientific">Aneurinibacillus danicus</name>
    <dbReference type="NCBI Taxonomy" id="267746"/>
    <lineage>
        <taxon>Bacteria</taxon>
        <taxon>Bacillati</taxon>
        <taxon>Bacillota</taxon>
        <taxon>Bacilli</taxon>
        <taxon>Bacillales</taxon>
        <taxon>Paenibacillaceae</taxon>
        <taxon>Aneurinibacillus group</taxon>
        <taxon>Aneurinibacillus</taxon>
    </lineage>
</organism>
<evidence type="ECO:0000313" key="3">
    <source>
        <dbReference type="Proteomes" id="UP000321157"/>
    </source>
</evidence>
<dbReference type="AlphaFoldDB" id="A0A511VDG6"/>
<reference evidence="2 3" key="1">
    <citation type="submission" date="2019-07" db="EMBL/GenBank/DDBJ databases">
        <title>Whole genome shotgun sequence of Aneurinibacillus danicus NBRC 102444.</title>
        <authorList>
            <person name="Hosoyama A."/>
            <person name="Uohara A."/>
            <person name="Ohji S."/>
            <person name="Ichikawa N."/>
        </authorList>
    </citation>
    <scope>NUCLEOTIDE SEQUENCE [LARGE SCALE GENOMIC DNA]</scope>
    <source>
        <strain evidence="2 3">NBRC 102444</strain>
    </source>
</reference>
<keyword evidence="1" id="KW-0732">Signal</keyword>
<feature type="chain" id="PRO_5039258476" description="ABC transporter substrate-binding protein" evidence="1">
    <location>
        <begin position="30"/>
        <end position="355"/>
    </location>
</feature>
<evidence type="ECO:0000256" key="1">
    <source>
        <dbReference type="SAM" id="SignalP"/>
    </source>
</evidence>
<keyword evidence="3" id="KW-1185">Reference proteome</keyword>
<evidence type="ECO:0000313" key="2">
    <source>
        <dbReference type="EMBL" id="GEN36471.1"/>
    </source>
</evidence>